<evidence type="ECO:0000313" key="3">
    <source>
        <dbReference type="Proteomes" id="UP000652761"/>
    </source>
</evidence>
<name>A0A843X7T6_COLES</name>
<evidence type="ECO:0000313" key="2">
    <source>
        <dbReference type="EMBL" id="MQM15394.1"/>
    </source>
</evidence>
<proteinExistence type="predicted"/>
<dbReference type="Proteomes" id="UP000652761">
    <property type="component" value="Unassembled WGS sequence"/>
</dbReference>
<gene>
    <name evidence="2" type="ORF">Taro_048339</name>
</gene>
<comment type="caution">
    <text evidence="2">The sequence shown here is derived from an EMBL/GenBank/DDBJ whole genome shotgun (WGS) entry which is preliminary data.</text>
</comment>
<dbReference type="AlphaFoldDB" id="A0A843X7T6"/>
<reference evidence="2" key="1">
    <citation type="submission" date="2017-07" db="EMBL/GenBank/DDBJ databases">
        <title>Taro Niue Genome Assembly and Annotation.</title>
        <authorList>
            <person name="Atibalentja N."/>
            <person name="Keating K."/>
            <person name="Fields C.J."/>
        </authorList>
    </citation>
    <scope>NUCLEOTIDE SEQUENCE</scope>
    <source>
        <strain evidence="2">Niue_2</strain>
        <tissue evidence="2">Leaf</tissue>
    </source>
</reference>
<evidence type="ECO:0000256" key="1">
    <source>
        <dbReference type="SAM" id="MobiDB-lite"/>
    </source>
</evidence>
<keyword evidence="3" id="KW-1185">Reference proteome</keyword>
<feature type="compositionally biased region" description="Basic and acidic residues" evidence="1">
    <location>
        <begin position="29"/>
        <end position="40"/>
    </location>
</feature>
<dbReference type="EMBL" id="NMUH01006494">
    <property type="protein sequence ID" value="MQM15394.1"/>
    <property type="molecule type" value="Genomic_DNA"/>
</dbReference>
<organism evidence="2 3">
    <name type="scientific">Colocasia esculenta</name>
    <name type="common">Wild taro</name>
    <name type="synonym">Arum esculentum</name>
    <dbReference type="NCBI Taxonomy" id="4460"/>
    <lineage>
        <taxon>Eukaryota</taxon>
        <taxon>Viridiplantae</taxon>
        <taxon>Streptophyta</taxon>
        <taxon>Embryophyta</taxon>
        <taxon>Tracheophyta</taxon>
        <taxon>Spermatophyta</taxon>
        <taxon>Magnoliopsida</taxon>
        <taxon>Liliopsida</taxon>
        <taxon>Araceae</taxon>
        <taxon>Aroideae</taxon>
        <taxon>Colocasieae</taxon>
        <taxon>Colocasia</taxon>
    </lineage>
</organism>
<protein>
    <submittedName>
        <fullName evidence="2">Uncharacterized protein</fullName>
    </submittedName>
</protein>
<accession>A0A843X7T6</accession>
<sequence>MTYEIIIEPKIDVDEEIVRYYARHVPKQGSKDQEKQEKQVPVDSQKGLYRHIQTGQKATPQDRSACRQHQCCQSIATDKKLSPEFPVLCLSIPVNRSTQCCRQTKKTFRYGKF</sequence>
<feature type="region of interest" description="Disordered" evidence="1">
    <location>
        <begin position="24"/>
        <end position="46"/>
    </location>
</feature>